<dbReference type="AlphaFoldDB" id="A0A1V5ZMB4"/>
<evidence type="ECO:0000313" key="1">
    <source>
        <dbReference type="EMBL" id="OQB41251.1"/>
    </source>
</evidence>
<accession>A0A1V5ZMB4</accession>
<dbReference type="Proteomes" id="UP000485621">
    <property type="component" value="Unassembled WGS sequence"/>
</dbReference>
<dbReference type="EMBL" id="MWDB01000020">
    <property type="protein sequence ID" value="OQB41251.1"/>
    <property type="molecule type" value="Genomic_DNA"/>
</dbReference>
<proteinExistence type="predicted"/>
<name>A0A1V5ZMB4_9BACT</name>
<reference evidence="1" key="1">
    <citation type="submission" date="2017-02" db="EMBL/GenBank/DDBJ databases">
        <title>Delving into the versatile metabolic prowess of the omnipresent phylum Bacteroidetes.</title>
        <authorList>
            <person name="Nobu M.K."/>
            <person name="Mei R."/>
            <person name="Narihiro T."/>
            <person name="Kuroda K."/>
            <person name="Liu W.-T."/>
        </authorList>
    </citation>
    <scope>NUCLEOTIDE SEQUENCE</scope>
    <source>
        <strain evidence="1">ADurb.Bin160</strain>
    </source>
</reference>
<organism evidence="1">
    <name type="scientific">candidate division CPR1 bacterium ADurb.Bin160</name>
    <dbReference type="NCBI Taxonomy" id="1852826"/>
    <lineage>
        <taxon>Bacteria</taxon>
        <taxon>candidate division CPR1</taxon>
    </lineage>
</organism>
<protein>
    <submittedName>
        <fullName evidence="1">Uncharacterized protein</fullName>
    </submittedName>
</protein>
<sequence length="38" mass="4651">MEKNNRKEARSYLQKALVLTNAENHEIIRCYGLCEYWY</sequence>
<gene>
    <name evidence="1" type="ORF">BWY04_00930</name>
</gene>
<comment type="caution">
    <text evidence="1">The sequence shown here is derived from an EMBL/GenBank/DDBJ whole genome shotgun (WGS) entry which is preliminary data.</text>
</comment>